<proteinExistence type="predicted"/>
<evidence type="ECO:0000313" key="2">
    <source>
        <dbReference type="Proteomes" id="UP000054770"/>
    </source>
</evidence>
<dbReference type="EMBL" id="FCON02000045">
    <property type="protein sequence ID" value="SAL70399.1"/>
    <property type="molecule type" value="Genomic_DNA"/>
</dbReference>
<dbReference type="OrthoDB" id="9103911at2"/>
<keyword evidence="2" id="KW-1185">Reference proteome</keyword>
<dbReference type="AlphaFoldDB" id="A0A158JPM0"/>
<dbReference type="Proteomes" id="UP000054770">
    <property type="component" value="Unassembled WGS sequence"/>
</dbReference>
<gene>
    <name evidence="1" type="ORF">AWB68_04042</name>
</gene>
<protein>
    <submittedName>
        <fullName evidence="1">Uncharacterized protein</fullName>
    </submittedName>
</protein>
<accession>A0A158JPM0</accession>
<sequence>MLPLLSLHALASRLQNGDGLRPELLALFERQIGSTDGLVAPFDPPFEAEAVHRDDAQSDASRS</sequence>
<reference evidence="1" key="1">
    <citation type="submission" date="2016-01" db="EMBL/GenBank/DDBJ databases">
        <authorList>
            <person name="Peeters C."/>
        </authorList>
    </citation>
    <scope>NUCLEOTIDE SEQUENCE [LARGE SCALE GENOMIC DNA]</scope>
    <source>
        <strain evidence="1">LMG 22940</strain>
    </source>
</reference>
<comment type="caution">
    <text evidence="1">The sequence shown here is derived from an EMBL/GenBank/DDBJ whole genome shotgun (WGS) entry which is preliminary data.</text>
</comment>
<name>A0A158JPM0_9BURK</name>
<organism evidence="1 2">
    <name type="scientific">Caballeronia choica</name>
    <dbReference type="NCBI Taxonomy" id="326476"/>
    <lineage>
        <taxon>Bacteria</taxon>
        <taxon>Pseudomonadati</taxon>
        <taxon>Pseudomonadota</taxon>
        <taxon>Betaproteobacteria</taxon>
        <taxon>Burkholderiales</taxon>
        <taxon>Burkholderiaceae</taxon>
        <taxon>Caballeronia</taxon>
    </lineage>
</organism>
<evidence type="ECO:0000313" key="1">
    <source>
        <dbReference type="EMBL" id="SAL70399.1"/>
    </source>
</evidence>